<accession>A0A7X2MWL4</accession>
<keyword evidence="3" id="KW-1185">Reference proteome</keyword>
<feature type="domain" description="N-acetyltransferase" evidence="1">
    <location>
        <begin position="24"/>
        <end position="178"/>
    </location>
</feature>
<sequence length="225" mass="26225">MGEEGPLFKKYRYADNTGSLKEKVIIREERESDYYETELVAKRAFWNLHVPGCNEHYLVHLLRESKDYLPELSRVAEIDGKIVGEIFYAMSYVMDGDKKIDVLTFGPLCVDPMYQNLGIGSRLLEETMEIARQKGHKAIIIFGEPYYYPRHGFKTCDNFGITTCDGENFDPFMGIELVKDGLKDVKGKFYEAAVYEECNSYTAKADEYDKKFPYMMKLKMPWQWN</sequence>
<keyword evidence="2" id="KW-0808">Transferase</keyword>
<dbReference type="Proteomes" id="UP000460287">
    <property type="component" value="Unassembled WGS sequence"/>
</dbReference>
<reference evidence="2 3" key="1">
    <citation type="submission" date="2019-08" db="EMBL/GenBank/DDBJ databases">
        <title>In-depth cultivation of the pig gut microbiome towards novel bacterial diversity and tailored functional studies.</title>
        <authorList>
            <person name="Wylensek D."/>
            <person name="Hitch T.C.A."/>
            <person name="Clavel T."/>
        </authorList>
    </citation>
    <scope>NUCLEOTIDE SEQUENCE [LARGE SCALE GENOMIC DNA]</scope>
    <source>
        <strain evidence="2 3">WCA-383-APC-5B</strain>
    </source>
</reference>
<evidence type="ECO:0000313" key="2">
    <source>
        <dbReference type="EMBL" id="MSR90414.1"/>
    </source>
</evidence>
<dbReference type="GO" id="GO:0016747">
    <property type="term" value="F:acyltransferase activity, transferring groups other than amino-acyl groups"/>
    <property type="evidence" value="ECO:0007669"/>
    <property type="project" value="InterPro"/>
</dbReference>
<organism evidence="2 3">
    <name type="scientific">Inconstantimicrobium porci</name>
    <dbReference type="NCBI Taxonomy" id="2652291"/>
    <lineage>
        <taxon>Bacteria</taxon>
        <taxon>Bacillati</taxon>
        <taxon>Bacillota</taxon>
        <taxon>Clostridia</taxon>
        <taxon>Eubacteriales</taxon>
        <taxon>Clostridiaceae</taxon>
        <taxon>Inconstantimicrobium</taxon>
    </lineage>
</organism>
<dbReference type="PROSITE" id="PS51186">
    <property type="entry name" value="GNAT"/>
    <property type="match status" value="1"/>
</dbReference>
<dbReference type="InterPro" id="IPR000182">
    <property type="entry name" value="GNAT_dom"/>
</dbReference>
<proteinExistence type="predicted"/>
<evidence type="ECO:0000259" key="1">
    <source>
        <dbReference type="PROSITE" id="PS51186"/>
    </source>
</evidence>
<dbReference type="EMBL" id="VULX01000002">
    <property type="protein sequence ID" value="MSR90414.1"/>
    <property type="molecule type" value="Genomic_DNA"/>
</dbReference>
<dbReference type="InterPro" id="IPR016181">
    <property type="entry name" value="Acyl_CoA_acyltransferase"/>
</dbReference>
<dbReference type="Gene3D" id="3.40.630.30">
    <property type="match status" value="1"/>
</dbReference>
<gene>
    <name evidence="2" type="ORF">FYJ33_03025</name>
</gene>
<evidence type="ECO:0000313" key="3">
    <source>
        <dbReference type="Proteomes" id="UP000460287"/>
    </source>
</evidence>
<dbReference type="CDD" id="cd04301">
    <property type="entry name" value="NAT_SF"/>
    <property type="match status" value="1"/>
</dbReference>
<comment type="caution">
    <text evidence="2">The sequence shown here is derived from an EMBL/GenBank/DDBJ whole genome shotgun (WGS) entry which is preliminary data.</text>
</comment>
<dbReference type="SUPFAM" id="SSF55729">
    <property type="entry name" value="Acyl-CoA N-acyltransferases (Nat)"/>
    <property type="match status" value="1"/>
</dbReference>
<name>A0A7X2MWL4_9CLOT</name>
<protein>
    <submittedName>
        <fullName evidence="2">N-acetyltransferase</fullName>
    </submittedName>
</protein>
<dbReference type="AlphaFoldDB" id="A0A7X2MWL4"/>
<dbReference type="Pfam" id="PF00583">
    <property type="entry name" value="Acetyltransf_1"/>
    <property type="match status" value="1"/>
</dbReference>